<gene>
    <name evidence="2" type="ORF">CTHT_0019060</name>
</gene>
<feature type="coiled-coil region" evidence="1">
    <location>
        <begin position="82"/>
        <end position="109"/>
    </location>
</feature>
<organism evidence="3">
    <name type="scientific">Chaetomium thermophilum (strain DSM 1495 / CBS 144.50 / IMI 039719)</name>
    <name type="common">Thermochaetoides thermophila</name>
    <dbReference type="NCBI Taxonomy" id="759272"/>
    <lineage>
        <taxon>Eukaryota</taxon>
        <taxon>Fungi</taxon>
        <taxon>Dikarya</taxon>
        <taxon>Ascomycota</taxon>
        <taxon>Pezizomycotina</taxon>
        <taxon>Sordariomycetes</taxon>
        <taxon>Sordariomycetidae</taxon>
        <taxon>Sordariales</taxon>
        <taxon>Chaetomiaceae</taxon>
        <taxon>Thermochaetoides</taxon>
    </lineage>
</organism>
<keyword evidence="1" id="KW-0175">Coiled coil</keyword>
<dbReference type="RefSeq" id="XP_006692395.1">
    <property type="nucleotide sequence ID" value="XM_006692332.1"/>
</dbReference>
<evidence type="ECO:0000313" key="3">
    <source>
        <dbReference type="Proteomes" id="UP000008066"/>
    </source>
</evidence>
<name>G0S2Z3_CHATD</name>
<dbReference type="HOGENOM" id="CLU_2003658_0_0_1"/>
<dbReference type="KEGG" id="cthr:CTHT_0019060"/>
<dbReference type="Proteomes" id="UP000008066">
    <property type="component" value="Unassembled WGS sequence"/>
</dbReference>
<dbReference type="GeneID" id="18255944"/>
<keyword evidence="3" id="KW-1185">Reference proteome</keyword>
<evidence type="ECO:0000256" key="1">
    <source>
        <dbReference type="SAM" id="Coils"/>
    </source>
</evidence>
<sequence>MSAWPTNNSNNRPPRETGFLDASNLLPGVCAGCARNFEPAMQEMTESLIDMRSALVRFYRAMDYMRKNLKPEAMVHKHRLEMYEMQKENSKLLDQVKKLREENRHLKELLGCQTHGQQADEPKK</sequence>
<dbReference type="AlphaFoldDB" id="G0S2Z3"/>
<evidence type="ECO:0000313" key="2">
    <source>
        <dbReference type="EMBL" id="EGS22376.1"/>
    </source>
</evidence>
<accession>G0S2Z3</accession>
<proteinExistence type="predicted"/>
<reference evidence="2 3" key="1">
    <citation type="journal article" date="2011" name="Cell">
        <title>Insight into structure and assembly of the nuclear pore complex by utilizing the genome of a eukaryotic thermophile.</title>
        <authorList>
            <person name="Amlacher S."/>
            <person name="Sarges P."/>
            <person name="Flemming D."/>
            <person name="van Noort V."/>
            <person name="Kunze R."/>
            <person name="Devos D.P."/>
            <person name="Arumugam M."/>
            <person name="Bork P."/>
            <person name="Hurt E."/>
        </authorList>
    </citation>
    <scope>NUCLEOTIDE SEQUENCE [LARGE SCALE GENOMIC DNA]</scope>
    <source>
        <strain evidence="3">DSM 1495 / CBS 144.50 / IMI 039719</strain>
    </source>
</reference>
<dbReference type="EMBL" id="GL988040">
    <property type="protein sequence ID" value="EGS22376.1"/>
    <property type="molecule type" value="Genomic_DNA"/>
</dbReference>
<protein>
    <submittedName>
        <fullName evidence="2">Uncharacterized protein</fullName>
    </submittedName>
</protein>